<feature type="non-terminal residue" evidence="3">
    <location>
        <position position="330"/>
    </location>
</feature>
<evidence type="ECO:0000313" key="4">
    <source>
        <dbReference type="Proteomes" id="UP000231480"/>
    </source>
</evidence>
<reference evidence="3 4" key="1">
    <citation type="submission" date="2017-09" db="EMBL/GenBank/DDBJ databases">
        <title>Depth-based differentiation of microbial function through sediment-hosted aquifers and enrichment of novel symbionts in the deep terrestrial subsurface.</title>
        <authorList>
            <person name="Probst A.J."/>
            <person name="Ladd B."/>
            <person name="Jarett J.K."/>
            <person name="Geller-Mcgrath D.E."/>
            <person name="Sieber C.M."/>
            <person name="Emerson J.B."/>
            <person name="Anantharaman K."/>
            <person name="Thomas B.C."/>
            <person name="Malmstrom R."/>
            <person name="Stieglmeier M."/>
            <person name="Klingl A."/>
            <person name="Woyke T."/>
            <person name="Ryan C.M."/>
            <person name="Banfield J.F."/>
        </authorList>
    </citation>
    <scope>NUCLEOTIDE SEQUENCE [LARGE SCALE GENOMIC DNA]</scope>
    <source>
        <strain evidence="3">CG23_combo_of_CG06-09_8_20_14_all_37_13</strain>
    </source>
</reference>
<feature type="chain" id="PRO_5013574139" description="Fibronectin type-III domain-containing protein" evidence="1">
    <location>
        <begin position="25"/>
        <end position="330"/>
    </location>
</feature>
<dbReference type="InterPro" id="IPR013783">
    <property type="entry name" value="Ig-like_fold"/>
</dbReference>
<evidence type="ECO:0000256" key="1">
    <source>
        <dbReference type="SAM" id="SignalP"/>
    </source>
</evidence>
<dbReference type="Proteomes" id="UP000231480">
    <property type="component" value="Unassembled WGS sequence"/>
</dbReference>
<sequence length="330" mass="36095">MNFKKFQIVICIIALFNPISLVLAVSDAIDVIQQVIKGIPCNYNGICEPQWGETAEFCSDCGGAVYISPSLPIVVAESIPEHPEIPKSLIINNNAVYTTSLDVTLSLSAENVFQMAISNSPDFAGISWEPYQTTKKWTLTKGDGKKTVYAKFRSPDGGVSQVVSDSIILDTTAPANVSNFLTFPGDGKIELSWQNPPDPDFKAVKIMRSEKFYPANPEEGTQIYNQKGTSFINLGLTNGKRYYYTAFAYDEIGNYASGAIASAIPYPPEVPPVILPPVVPPVVPPEIVPPEIERLTLEDFDFWQEGKKIPLIDGIGIEAKTEIPLTISID</sequence>
<name>A0A2G9YCP4_9BACT</name>
<accession>A0A2G9YCP4</accession>
<dbReference type="AlphaFoldDB" id="A0A2G9YCP4"/>
<dbReference type="EMBL" id="PCRH01000050">
    <property type="protein sequence ID" value="PIP17005.1"/>
    <property type="molecule type" value="Genomic_DNA"/>
</dbReference>
<evidence type="ECO:0000313" key="3">
    <source>
        <dbReference type="EMBL" id="PIP17005.1"/>
    </source>
</evidence>
<protein>
    <recommendedName>
        <fullName evidence="2">Fibronectin type-III domain-containing protein</fullName>
    </recommendedName>
</protein>
<dbReference type="Gene3D" id="2.60.40.10">
    <property type="entry name" value="Immunoglobulins"/>
    <property type="match status" value="1"/>
</dbReference>
<dbReference type="InterPro" id="IPR003961">
    <property type="entry name" value="FN3_dom"/>
</dbReference>
<proteinExistence type="predicted"/>
<gene>
    <name evidence="3" type="ORF">COX44_02290</name>
</gene>
<keyword evidence="1" id="KW-0732">Signal</keyword>
<dbReference type="PROSITE" id="PS50853">
    <property type="entry name" value="FN3"/>
    <property type="match status" value="1"/>
</dbReference>
<dbReference type="SUPFAM" id="SSF49265">
    <property type="entry name" value="Fibronectin type III"/>
    <property type="match status" value="1"/>
</dbReference>
<feature type="signal peptide" evidence="1">
    <location>
        <begin position="1"/>
        <end position="24"/>
    </location>
</feature>
<feature type="domain" description="Fibronectin type-III" evidence="2">
    <location>
        <begin position="173"/>
        <end position="273"/>
    </location>
</feature>
<dbReference type="InterPro" id="IPR036116">
    <property type="entry name" value="FN3_sf"/>
</dbReference>
<comment type="caution">
    <text evidence="3">The sequence shown here is derived from an EMBL/GenBank/DDBJ whole genome shotgun (WGS) entry which is preliminary data.</text>
</comment>
<evidence type="ECO:0000259" key="2">
    <source>
        <dbReference type="PROSITE" id="PS50853"/>
    </source>
</evidence>
<organism evidence="3 4">
    <name type="scientific">Candidatus Portnoybacteria bacterium CG23_combo_of_CG06-09_8_20_14_all_37_13</name>
    <dbReference type="NCBI Taxonomy" id="1974819"/>
    <lineage>
        <taxon>Bacteria</taxon>
        <taxon>Candidatus Portnoyibacteriota</taxon>
    </lineage>
</organism>